<feature type="compositionally biased region" description="Basic residues" evidence="1">
    <location>
        <begin position="355"/>
        <end position="365"/>
    </location>
</feature>
<dbReference type="PANTHER" id="PTHR46063">
    <property type="entry name" value="KELCH DOMAIN-CONTAINING PROTEIN"/>
    <property type="match status" value="1"/>
</dbReference>
<name>A0A8I6RB27_CIMLE</name>
<evidence type="ECO:0000313" key="2">
    <source>
        <dbReference type="EnsemblMetazoa" id="XP_014242698.1"/>
    </source>
</evidence>
<feature type="region of interest" description="Disordered" evidence="1">
    <location>
        <begin position="479"/>
        <end position="514"/>
    </location>
</feature>
<feature type="compositionally biased region" description="Low complexity" evidence="1">
    <location>
        <begin position="418"/>
        <end position="427"/>
    </location>
</feature>
<evidence type="ECO:0000256" key="1">
    <source>
        <dbReference type="SAM" id="MobiDB-lite"/>
    </source>
</evidence>
<dbReference type="Gene3D" id="2.120.10.80">
    <property type="entry name" value="Kelch-type beta propeller"/>
    <property type="match status" value="1"/>
</dbReference>
<dbReference type="EnsemblMetazoa" id="XM_014387212.2">
    <property type="protein sequence ID" value="XP_014242698.1"/>
    <property type="gene ID" value="LOC106662827"/>
</dbReference>
<dbReference type="Pfam" id="PF24681">
    <property type="entry name" value="Kelch_KLHDC2_KLHL20_DRC7"/>
    <property type="match status" value="1"/>
</dbReference>
<dbReference type="InterPro" id="IPR015915">
    <property type="entry name" value="Kelch-typ_b-propeller"/>
</dbReference>
<reference evidence="2" key="1">
    <citation type="submission" date="2022-01" db="UniProtKB">
        <authorList>
            <consortium name="EnsemblMetazoa"/>
        </authorList>
    </citation>
    <scope>IDENTIFICATION</scope>
</reference>
<dbReference type="PANTHER" id="PTHR46063:SF1">
    <property type="entry name" value="KELCH DOMAIN-CONTAINING PROTEIN 4"/>
    <property type="match status" value="1"/>
</dbReference>
<dbReference type="RefSeq" id="XP_014242698.1">
    <property type="nucleotide sequence ID" value="XM_014387212.2"/>
</dbReference>
<evidence type="ECO:0008006" key="4">
    <source>
        <dbReference type="Google" id="ProtNLM"/>
    </source>
</evidence>
<dbReference type="OrthoDB" id="4447at2759"/>
<dbReference type="InterPro" id="IPR052588">
    <property type="entry name" value="Kelch_domain_protein"/>
</dbReference>
<sequence>MGKTKKKTKGKGTEKTLAKTEKKLIHKFNKQLSNKGEEDIEAILAKIEKEEQEKLKVVEVQIKTPPTRRCFASLTAHPYKDELILFGGELCTGDATTLYNDLFLYKIATKEWVLVKSPCGPPPISSHQAVAVPMNKGELWVFGGEFMTKSQSQCHHFKDLWMFSLDSKRWSKIVAPGGPSPRSGHRMVLCKRQLILFGGYFDNLREYKYFNDVYAFNLDDRKWAKLEPTGTPPTPRSGCLMAVTAENKIVVWGGYSRTNIKKEIEKGTAHSDMFLLSPERNDTTGLKWKWSIVKPGGVRYFDRSGVSCAYFNNKAYTFGGSTDHETEAEIESEFHNDLHVLSLDKFMWNEVTVMQKKKQKKPRRKEKQDGEEGEEESDEEETPDQEPEPKEIVSDGVFTMQIGPPKDETPTSSCENVHTTNPNNNPHSRINAVMTIKGSRLYIYGGLYEDLKKNIDYTLNDLHSIDIKKFDEWEVLIPPDFESQDWHESTSESSSSSEEEDEDSEMEVDSDDEN</sequence>
<dbReference type="OMA" id="PSPRVGC"/>
<dbReference type="GeneID" id="106662827"/>
<protein>
    <recommendedName>
        <fullName evidence="4">Kelch domain-containing protein 4</fullName>
    </recommendedName>
</protein>
<dbReference type="Proteomes" id="UP000494040">
    <property type="component" value="Unassembled WGS sequence"/>
</dbReference>
<feature type="region of interest" description="Disordered" evidence="1">
    <location>
        <begin position="354"/>
        <end position="428"/>
    </location>
</feature>
<feature type="compositionally biased region" description="Acidic residues" evidence="1">
    <location>
        <begin position="497"/>
        <end position="514"/>
    </location>
</feature>
<organism evidence="2 3">
    <name type="scientific">Cimex lectularius</name>
    <name type="common">Bed bug</name>
    <name type="synonym">Acanthia lectularia</name>
    <dbReference type="NCBI Taxonomy" id="79782"/>
    <lineage>
        <taxon>Eukaryota</taxon>
        <taxon>Metazoa</taxon>
        <taxon>Ecdysozoa</taxon>
        <taxon>Arthropoda</taxon>
        <taxon>Hexapoda</taxon>
        <taxon>Insecta</taxon>
        <taxon>Pterygota</taxon>
        <taxon>Neoptera</taxon>
        <taxon>Paraneoptera</taxon>
        <taxon>Hemiptera</taxon>
        <taxon>Heteroptera</taxon>
        <taxon>Panheteroptera</taxon>
        <taxon>Cimicomorpha</taxon>
        <taxon>Cimicidae</taxon>
        <taxon>Cimex</taxon>
    </lineage>
</organism>
<dbReference type="SUPFAM" id="SSF117281">
    <property type="entry name" value="Kelch motif"/>
    <property type="match status" value="1"/>
</dbReference>
<feature type="compositionally biased region" description="Acidic residues" evidence="1">
    <location>
        <begin position="369"/>
        <end position="386"/>
    </location>
</feature>
<keyword evidence="3" id="KW-1185">Reference proteome</keyword>
<accession>A0A8I6RB27</accession>
<proteinExistence type="predicted"/>
<dbReference type="AlphaFoldDB" id="A0A8I6RB27"/>
<evidence type="ECO:0000313" key="3">
    <source>
        <dbReference type="Proteomes" id="UP000494040"/>
    </source>
</evidence>
<dbReference type="KEGG" id="clec:106662827"/>